<evidence type="ECO:0000256" key="4">
    <source>
        <dbReference type="ARBA" id="ARBA00022475"/>
    </source>
</evidence>
<comment type="subunit">
    <text evidence="20">Interacts with SLC16A6; this interaction mediates targeting to the plasma membrane.</text>
</comment>
<dbReference type="Pfam" id="PF13927">
    <property type="entry name" value="Ig_3"/>
    <property type="match status" value="2"/>
</dbReference>
<dbReference type="GO" id="GO:0070593">
    <property type="term" value="P:dendrite self-avoidance"/>
    <property type="evidence" value="ECO:0007669"/>
    <property type="project" value="TreeGrafter"/>
</dbReference>
<accession>A0A2K6FE36</accession>
<dbReference type="AlphaFoldDB" id="A0A2K6FE36"/>
<evidence type="ECO:0000256" key="8">
    <source>
        <dbReference type="ARBA" id="ARBA00022734"/>
    </source>
</evidence>
<feature type="signal peptide" evidence="23">
    <location>
        <begin position="1"/>
        <end position="18"/>
    </location>
</feature>
<feature type="transmembrane region" description="Helical" evidence="22">
    <location>
        <begin position="324"/>
        <end position="345"/>
    </location>
</feature>
<dbReference type="GO" id="GO:0045494">
    <property type="term" value="P:photoreceptor cell maintenance"/>
    <property type="evidence" value="ECO:0007669"/>
    <property type="project" value="Ensembl"/>
</dbReference>
<keyword evidence="7 23" id="KW-0732">Signal</keyword>
<evidence type="ECO:0000256" key="9">
    <source>
        <dbReference type="ARBA" id="ARBA00022824"/>
    </source>
</evidence>
<keyword evidence="8" id="KW-0430">Lectin</keyword>
<dbReference type="InterPro" id="IPR036179">
    <property type="entry name" value="Ig-like_dom_sf"/>
</dbReference>
<keyword evidence="5" id="KW-0597">Phosphoprotein</keyword>
<dbReference type="InterPro" id="IPR007110">
    <property type="entry name" value="Ig-like_dom"/>
</dbReference>
<dbReference type="GeneTree" id="ENSGT00940000159142"/>
<dbReference type="RefSeq" id="XP_012500938.1">
    <property type="nucleotide sequence ID" value="XM_012645484.1"/>
</dbReference>
<gene>
    <name evidence="25" type="primary">BSG</name>
</gene>
<dbReference type="InterPro" id="IPR013783">
    <property type="entry name" value="Ig-like_fold"/>
</dbReference>
<dbReference type="Gene3D" id="2.60.40.10">
    <property type="entry name" value="Immunoglobulins"/>
    <property type="match status" value="3"/>
</dbReference>
<keyword evidence="10 22" id="KW-1133">Transmembrane helix</keyword>
<keyword evidence="14" id="KW-0675">Receptor</keyword>
<evidence type="ECO:0000256" key="5">
    <source>
        <dbReference type="ARBA" id="ARBA00022553"/>
    </source>
</evidence>
<dbReference type="GO" id="GO:0005537">
    <property type="term" value="F:D-mannose binding"/>
    <property type="evidence" value="ECO:0007669"/>
    <property type="project" value="UniProtKB-KW"/>
</dbReference>
<dbReference type="GO" id="GO:0072659">
    <property type="term" value="P:protein localization to plasma membrane"/>
    <property type="evidence" value="ECO:0007669"/>
    <property type="project" value="Ensembl"/>
</dbReference>
<dbReference type="OrthoDB" id="5970915at2759"/>
<evidence type="ECO:0000256" key="6">
    <source>
        <dbReference type="ARBA" id="ARBA00022692"/>
    </source>
</evidence>
<feature type="domain" description="Ig-like" evidence="24">
    <location>
        <begin position="123"/>
        <end position="216"/>
    </location>
</feature>
<evidence type="ECO:0000256" key="18">
    <source>
        <dbReference type="ARBA" id="ARBA00023768"/>
    </source>
</evidence>
<dbReference type="GO" id="GO:0001917">
    <property type="term" value="C:photoreceptor inner segment"/>
    <property type="evidence" value="ECO:0007669"/>
    <property type="project" value="UniProtKB-SubCell"/>
</dbReference>
<keyword evidence="17" id="KW-0393">Immunoglobulin domain</keyword>
<evidence type="ECO:0000256" key="11">
    <source>
        <dbReference type="ARBA" id="ARBA00023035"/>
    </source>
</evidence>
<evidence type="ECO:0000256" key="21">
    <source>
        <dbReference type="SAM" id="MobiDB-lite"/>
    </source>
</evidence>
<evidence type="ECO:0000256" key="16">
    <source>
        <dbReference type="ARBA" id="ARBA00023273"/>
    </source>
</evidence>
<keyword evidence="4" id="KW-1003">Cell membrane</keyword>
<evidence type="ECO:0000256" key="3">
    <source>
        <dbReference type="ARBA" id="ARBA00004504"/>
    </source>
</evidence>
<keyword evidence="15" id="KW-0325">Glycoprotein</keyword>
<evidence type="ECO:0000313" key="26">
    <source>
        <dbReference type="Proteomes" id="UP000233160"/>
    </source>
</evidence>
<evidence type="ECO:0000256" key="15">
    <source>
        <dbReference type="ARBA" id="ARBA00023180"/>
    </source>
</evidence>
<dbReference type="GO" id="GO:0007411">
    <property type="term" value="P:axon guidance"/>
    <property type="evidence" value="ECO:0007669"/>
    <property type="project" value="TreeGrafter"/>
</dbReference>
<dbReference type="FunFam" id="2.60.40.10:FF:000291">
    <property type="entry name" value="Neuroplastin b"/>
    <property type="match status" value="1"/>
</dbReference>
<dbReference type="FunFam" id="2.60.40.10:FF:000387">
    <property type="entry name" value="Neuroplastin b"/>
    <property type="match status" value="1"/>
</dbReference>
<dbReference type="InterPro" id="IPR003598">
    <property type="entry name" value="Ig_sub2"/>
</dbReference>
<evidence type="ECO:0000256" key="20">
    <source>
        <dbReference type="ARBA" id="ARBA00066216"/>
    </source>
</evidence>
<dbReference type="GeneID" id="105811305"/>
<dbReference type="GO" id="GO:0038023">
    <property type="term" value="F:signaling receptor activity"/>
    <property type="evidence" value="ECO:0007669"/>
    <property type="project" value="Ensembl"/>
</dbReference>
<evidence type="ECO:0000259" key="24">
    <source>
        <dbReference type="PROSITE" id="PS50835"/>
    </source>
</evidence>
<dbReference type="CTD" id="682"/>
<evidence type="ECO:0000256" key="10">
    <source>
        <dbReference type="ARBA" id="ARBA00022989"/>
    </source>
</evidence>
<dbReference type="GO" id="GO:0002080">
    <property type="term" value="C:acrosomal membrane"/>
    <property type="evidence" value="ECO:0007669"/>
    <property type="project" value="Ensembl"/>
</dbReference>
<feature type="region of interest" description="Disordered" evidence="21">
    <location>
        <begin position="352"/>
        <end position="385"/>
    </location>
</feature>
<keyword evidence="11" id="KW-0465">Mannose-binding</keyword>
<evidence type="ECO:0000256" key="23">
    <source>
        <dbReference type="SAM" id="SignalP"/>
    </source>
</evidence>
<dbReference type="OMA" id="TITGHKW"/>
<dbReference type="GO" id="GO:0007156">
    <property type="term" value="P:homophilic cell adhesion via plasma membrane adhesion molecules"/>
    <property type="evidence" value="ECO:0007669"/>
    <property type="project" value="TreeGrafter"/>
</dbReference>
<dbReference type="GO" id="GO:0098632">
    <property type="term" value="F:cell-cell adhesion mediator activity"/>
    <property type="evidence" value="ECO:0007669"/>
    <property type="project" value="TreeGrafter"/>
</dbReference>
<dbReference type="GO" id="GO:1990138">
    <property type="term" value="P:neuron projection extension"/>
    <property type="evidence" value="ECO:0007669"/>
    <property type="project" value="Ensembl"/>
</dbReference>
<reference evidence="25" key="1">
    <citation type="submission" date="2025-08" db="UniProtKB">
        <authorList>
            <consortium name="Ensembl"/>
        </authorList>
    </citation>
    <scope>IDENTIFICATION</scope>
</reference>
<dbReference type="FunFam" id="2.60.40.10:FF:001329">
    <property type="entry name" value="Basigin"/>
    <property type="match status" value="1"/>
</dbReference>
<evidence type="ECO:0000256" key="17">
    <source>
        <dbReference type="ARBA" id="ARBA00023319"/>
    </source>
</evidence>
<dbReference type="STRING" id="379532.ENSPCOP00000012247"/>
<feature type="chain" id="PRO_5014399369" description="Basigin" evidence="23">
    <location>
        <begin position="19"/>
        <end position="385"/>
    </location>
</feature>
<dbReference type="SMART" id="SM00409">
    <property type="entry name" value="IG"/>
    <property type="match status" value="2"/>
</dbReference>
<feature type="domain" description="Ig-like" evidence="24">
    <location>
        <begin position="221"/>
        <end position="315"/>
    </location>
</feature>
<evidence type="ECO:0000256" key="1">
    <source>
        <dbReference type="ARBA" id="ARBA00004115"/>
    </source>
</evidence>
<keyword evidence="12 22" id="KW-0472">Membrane</keyword>
<evidence type="ECO:0000313" key="25">
    <source>
        <dbReference type="Ensembl" id="ENSPCOP00000012247.1"/>
    </source>
</evidence>
<keyword evidence="6 22" id="KW-0812">Transmembrane</keyword>
<organism evidence="25 26">
    <name type="scientific">Propithecus coquereli</name>
    <name type="common">Coquerel's sifaka</name>
    <name type="synonym">Propithecus verreauxi coquereli</name>
    <dbReference type="NCBI Taxonomy" id="379532"/>
    <lineage>
        <taxon>Eukaryota</taxon>
        <taxon>Metazoa</taxon>
        <taxon>Chordata</taxon>
        <taxon>Craniata</taxon>
        <taxon>Vertebrata</taxon>
        <taxon>Euteleostomi</taxon>
        <taxon>Mammalia</taxon>
        <taxon>Eutheria</taxon>
        <taxon>Euarchontoglires</taxon>
        <taxon>Primates</taxon>
        <taxon>Strepsirrhini</taxon>
        <taxon>Lemuriformes</taxon>
        <taxon>Indriidae</taxon>
        <taxon>Propithecus</taxon>
    </lineage>
</organism>
<dbReference type="GO" id="GO:0001750">
    <property type="term" value="C:photoreceptor outer segment"/>
    <property type="evidence" value="ECO:0007669"/>
    <property type="project" value="UniProtKB-SubCell"/>
</dbReference>
<evidence type="ECO:0000256" key="13">
    <source>
        <dbReference type="ARBA" id="ARBA00023157"/>
    </source>
</evidence>
<dbReference type="PROSITE" id="PS50835">
    <property type="entry name" value="IG_LIKE"/>
    <property type="match status" value="3"/>
</dbReference>
<dbReference type="SMART" id="SM00408">
    <property type="entry name" value="IGc2"/>
    <property type="match status" value="2"/>
</dbReference>
<evidence type="ECO:0000256" key="2">
    <source>
        <dbReference type="ARBA" id="ARBA00004437"/>
    </source>
</evidence>
<evidence type="ECO:0000256" key="7">
    <source>
        <dbReference type="ARBA" id="ARBA00022729"/>
    </source>
</evidence>
<dbReference type="GO" id="GO:0005789">
    <property type="term" value="C:endoplasmic reticulum membrane"/>
    <property type="evidence" value="ECO:0007669"/>
    <property type="project" value="UniProtKB-SubCell"/>
</dbReference>
<evidence type="ECO:0000256" key="19">
    <source>
        <dbReference type="ARBA" id="ARBA00023876"/>
    </source>
</evidence>
<reference evidence="25" key="2">
    <citation type="submission" date="2025-09" db="UniProtKB">
        <authorList>
            <consortium name="Ensembl"/>
        </authorList>
    </citation>
    <scope>IDENTIFICATION</scope>
</reference>
<dbReference type="GO" id="GO:0030424">
    <property type="term" value="C:axon"/>
    <property type="evidence" value="ECO:0007669"/>
    <property type="project" value="TreeGrafter"/>
</dbReference>
<proteinExistence type="predicted"/>
<dbReference type="SUPFAM" id="SSF48726">
    <property type="entry name" value="Immunoglobulin"/>
    <property type="match status" value="3"/>
</dbReference>
<name>A0A2K6FE36_PROCO</name>
<dbReference type="InterPro" id="IPR003599">
    <property type="entry name" value="Ig_sub"/>
</dbReference>
<keyword evidence="26" id="KW-1185">Reference proteome</keyword>
<dbReference type="GO" id="GO:0030593">
    <property type="term" value="P:neutrophil chemotaxis"/>
    <property type="evidence" value="ECO:0007669"/>
    <property type="project" value="Ensembl"/>
</dbReference>
<feature type="domain" description="Ig-like" evidence="24">
    <location>
        <begin position="37"/>
        <end position="120"/>
    </location>
</feature>
<comment type="subcellular location">
    <subcellularLocation>
        <location evidence="18">Basolateral cell membrane</location>
        <topology evidence="18">Single-pass type I membrane protein</topology>
    </subcellularLocation>
    <subcellularLocation>
        <location evidence="3">Cell projection</location>
        <location evidence="3">Cilium</location>
        <location evidence="3">Photoreceptor outer segment</location>
    </subcellularLocation>
    <subcellularLocation>
        <location evidence="1">Endoplasmic reticulum membrane</location>
        <topology evidence="1">Single-pass type I membrane protein</topology>
    </subcellularLocation>
    <subcellularLocation>
        <location evidence="2">Photoreceptor inner segment</location>
    </subcellularLocation>
</comment>
<evidence type="ECO:0000256" key="12">
    <source>
        <dbReference type="ARBA" id="ARBA00023136"/>
    </source>
</evidence>
<evidence type="ECO:0000256" key="14">
    <source>
        <dbReference type="ARBA" id="ARBA00023170"/>
    </source>
</evidence>
<keyword evidence="9" id="KW-0256">Endoplasmic reticulum</keyword>
<keyword evidence="16" id="KW-0966">Cell projection</keyword>
<keyword evidence="13" id="KW-1015">Disulfide bond</keyword>
<dbReference type="PANTHER" id="PTHR10075:SF107">
    <property type="entry name" value="BASIGIN"/>
    <property type="match status" value="1"/>
</dbReference>
<sequence length="385" mass="41866">MAAVLLALLSFALLGVQGAAGAAGFVRSPLSQERWAGGSVELHCEAVGRPVPEIQWWFEGNGPNDTCSQLWDGARLDRVHIHAAYRQHAASTISVHKLTAEDAGTYECRASNDPDRNHLTRAPRVKWVRAQAIVLVLEPGAVSASVEKVGSKTILTCALNHSATEITGHRWVKAGRVLKEDSQPGLTTEFEVDPDDYSGEYSCIFLPEPTGRASITLSGRPKVKAVKKSEHANEGESVTLACKSDSFPLITDWVWYKTAESGDQVIVNGSQSKFFVSSSAARSELRIDNLDMNSDPGKYVCNGTSAQGSDQAEITLRVRSRLAALWPFLGIVAEVLVLVTIIFIYEKRRKPDDVADDDDAGSAPLKGSSQHVNDKDKNIRQRNST</sequence>
<protein>
    <recommendedName>
        <fullName evidence="19">Basigin</fullName>
    </recommendedName>
</protein>
<dbReference type="Ensembl" id="ENSPCOT00000022842.1">
    <property type="protein sequence ID" value="ENSPCOP00000012247.1"/>
    <property type="gene ID" value="ENSPCOG00000017680.1"/>
</dbReference>
<evidence type="ECO:0000256" key="22">
    <source>
        <dbReference type="SAM" id="Phobius"/>
    </source>
</evidence>
<dbReference type="GO" id="GO:0016323">
    <property type="term" value="C:basolateral plasma membrane"/>
    <property type="evidence" value="ECO:0007669"/>
    <property type="project" value="UniProtKB-SubCell"/>
</dbReference>
<dbReference type="Proteomes" id="UP000233160">
    <property type="component" value="Unassembled WGS sequence"/>
</dbReference>
<dbReference type="PANTHER" id="PTHR10075">
    <property type="entry name" value="BASIGIN RELATED"/>
    <property type="match status" value="1"/>
</dbReference>